<organism evidence="1 2">
    <name type="scientific">Multifurca ochricompacta</name>
    <dbReference type="NCBI Taxonomy" id="376703"/>
    <lineage>
        <taxon>Eukaryota</taxon>
        <taxon>Fungi</taxon>
        <taxon>Dikarya</taxon>
        <taxon>Basidiomycota</taxon>
        <taxon>Agaricomycotina</taxon>
        <taxon>Agaricomycetes</taxon>
        <taxon>Russulales</taxon>
        <taxon>Russulaceae</taxon>
        <taxon>Multifurca</taxon>
    </lineage>
</organism>
<sequence>PSRAALISEYIKQQAKLPILNGCPFGCYAPPIGLFHPVFNSFQEVLASQDPLNLDDGASRDRSTRYMAFANLYKNETDRLKAIHAPLNALLGGALERVSQTGVTADGLVIEACCGSTAYIAILEMKNEMGTAHIDPFIQAGLSYRRQVIRECSYCPTIILAIAGPWMCVSGAIYLEKVVVQPLTGYIWLGGSFFDKDQIHFTLRLFTALKLAISTLRSYYLTLGPTNKCPEDLVHAIPYVTPSFASTLTYISRPSPDQQSKLVYKAKFIHAGSSRPAVVKFVSRYNAKAHRILAAHQLAPTLYHTGTEDVDTSKYGGLHMVIMDFIEGKHPDGTLSSDQYQKVKKAIDLLHGHGFVFGDLQTPNILINGENVILIDFDWGGKAGGSQYPVTINLDPRIGWPEGVGPDSVMEMVHDQLMLEQLKPPSRDR</sequence>
<dbReference type="SUPFAM" id="SSF56112">
    <property type="entry name" value="Protein kinase-like (PK-like)"/>
    <property type="match status" value="1"/>
</dbReference>
<dbReference type="InterPro" id="IPR011009">
    <property type="entry name" value="Kinase-like_dom_sf"/>
</dbReference>
<dbReference type="EMBL" id="WTXG01000100">
    <property type="protein sequence ID" value="KAI0293179.1"/>
    <property type="molecule type" value="Genomic_DNA"/>
</dbReference>
<keyword evidence="2" id="KW-1185">Reference proteome</keyword>
<name>A0AAD4LWG0_9AGAM</name>
<protein>
    <recommendedName>
        <fullName evidence="3">Aminoglycoside phosphotransferase domain-containing protein</fullName>
    </recommendedName>
</protein>
<proteinExistence type="predicted"/>
<evidence type="ECO:0008006" key="3">
    <source>
        <dbReference type="Google" id="ProtNLM"/>
    </source>
</evidence>
<accession>A0AAD4LWG0</accession>
<evidence type="ECO:0000313" key="1">
    <source>
        <dbReference type="EMBL" id="KAI0293179.1"/>
    </source>
</evidence>
<gene>
    <name evidence="1" type="ORF">B0F90DRAFT_1643375</name>
</gene>
<comment type="caution">
    <text evidence="1">The sequence shown here is derived from an EMBL/GenBank/DDBJ whole genome shotgun (WGS) entry which is preliminary data.</text>
</comment>
<evidence type="ECO:0000313" key="2">
    <source>
        <dbReference type="Proteomes" id="UP001203297"/>
    </source>
</evidence>
<feature type="non-terminal residue" evidence="1">
    <location>
        <position position="1"/>
    </location>
</feature>
<reference evidence="1" key="1">
    <citation type="journal article" date="2022" name="New Phytol.">
        <title>Evolutionary transition to the ectomycorrhizal habit in the genomes of a hyperdiverse lineage of mushroom-forming fungi.</title>
        <authorList>
            <person name="Looney B."/>
            <person name="Miyauchi S."/>
            <person name="Morin E."/>
            <person name="Drula E."/>
            <person name="Courty P.E."/>
            <person name="Kohler A."/>
            <person name="Kuo A."/>
            <person name="LaButti K."/>
            <person name="Pangilinan J."/>
            <person name="Lipzen A."/>
            <person name="Riley R."/>
            <person name="Andreopoulos W."/>
            <person name="He G."/>
            <person name="Johnson J."/>
            <person name="Nolan M."/>
            <person name="Tritt A."/>
            <person name="Barry K.W."/>
            <person name="Grigoriev I.V."/>
            <person name="Nagy L.G."/>
            <person name="Hibbett D."/>
            <person name="Henrissat B."/>
            <person name="Matheny P.B."/>
            <person name="Labbe J."/>
            <person name="Martin F.M."/>
        </authorList>
    </citation>
    <scope>NUCLEOTIDE SEQUENCE</scope>
    <source>
        <strain evidence="1">BPL690</strain>
    </source>
</reference>
<dbReference type="AlphaFoldDB" id="A0AAD4LWG0"/>
<dbReference type="Gene3D" id="1.10.510.10">
    <property type="entry name" value="Transferase(Phosphotransferase) domain 1"/>
    <property type="match status" value="1"/>
</dbReference>
<dbReference type="Proteomes" id="UP001203297">
    <property type="component" value="Unassembled WGS sequence"/>
</dbReference>